<evidence type="ECO:0000256" key="4">
    <source>
        <dbReference type="ARBA" id="ARBA00022984"/>
    </source>
</evidence>
<keyword evidence="3" id="KW-0133">Cell shape</keyword>
<dbReference type="AlphaFoldDB" id="A0A495ES50"/>
<dbReference type="GO" id="GO:0016755">
    <property type="term" value="F:aminoacyltransferase activity"/>
    <property type="evidence" value="ECO:0007669"/>
    <property type="project" value="InterPro"/>
</dbReference>
<keyword evidence="6" id="KW-0961">Cell wall biogenesis/degradation</keyword>
<dbReference type="GO" id="GO:0008360">
    <property type="term" value="P:regulation of cell shape"/>
    <property type="evidence" value="ECO:0007669"/>
    <property type="project" value="UniProtKB-KW"/>
</dbReference>
<dbReference type="PANTHER" id="PTHR36174:SF1">
    <property type="entry name" value="LIPID II:GLYCINE GLYCYLTRANSFERASE"/>
    <property type="match status" value="1"/>
</dbReference>
<accession>A0A495ES50</accession>
<name>A0A495ES50_9MICC</name>
<evidence type="ECO:0000256" key="6">
    <source>
        <dbReference type="ARBA" id="ARBA00023316"/>
    </source>
</evidence>
<dbReference type="OrthoDB" id="9793335at2"/>
<keyword evidence="5" id="KW-0012">Acyltransferase</keyword>
<dbReference type="PROSITE" id="PS51191">
    <property type="entry name" value="FEMABX"/>
    <property type="match status" value="1"/>
</dbReference>
<dbReference type="Pfam" id="PF13480">
    <property type="entry name" value="Acetyltransf_6"/>
    <property type="match status" value="1"/>
</dbReference>
<evidence type="ECO:0000256" key="2">
    <source>
        <dbReference type="ARBA" id="ARBA00022679"/>
    </source>
</evidence>
<dbReference type="SUPFAM" id="SSF55729">
    <property type="entry name" value="Acyl-CoA N-acyltransferases (Nat)"/>
    <property type="match status" value="2"/>
</dbReference>
<dbReference type="GO" id="GO:0009252">
    <property type="term" value="P:peptidoglycan biosynthetic process"/>
    <property type="evidence" value="ECO:0007669"/>
    <property type="project" value="UniProtKB-KW"/>
</dbReference>
<dbReference type="InterPro" id="IPR050644">
    <property type="entry name" value="PG_Glycine_Bridge_Synth"/>
</dbReference>
<sequence length="323" mass="35091">MEYFLQSPQWAQFQRALGRTVHEQTGPGWRFLAIEETNPAGKLLYSPYGPVADSLAAFDAALAALTDLARTSGAVFVRIEPVTAGFTAAEADAVLRSRGLQPAPVSQQPELSWIVDIDRDFKEVLADMKPANRNLFRNIHKKGVTFRSSQDPAEISILLDFLHMTAARNGFKPQTDGYLSQVARSLMPAGAATLFIAELEGHPIAAALAYDSADTRTYAHAALDDTHRKLSAGIPLLVTLIADAKAKGLKHVDLWGVAPAGQPDHQWAGFTAFKKSFGGREIAYPGTWDLPVRKVRYGSYQLARKGAQLARKLRAGSKAPAGR</sequence>
<keyword evidence="4" id="KW-0573">Peptidoglycan synthesis</keyword>
<evidence type="ECO:0000256" key="1">
    <source>
        <dbReference type="ARBA" id="ARBA00009943"/>
    </source>
</evidence>
<dbReference type="EMBL" id="RBIR01000004">
    <property type="protein sequence ID" value="RKR19451.1"/>
    <property type="molecule type" value="Genomic_DNA"/>
</dbReference>
<evidence type="ECO:0000256" key="3">
    <source>
        <dbReference type="ARBA" id="ARBA00022960"/>
    </source>
</evidence>
<dbReference type="InterPro" id="IPR038740">
    <property type="entry name" value="BioF2-like_GNAT_dom"/>
</dbReference>
<dbReference type="InterPro" id="IPR016181">
    <property type="entry name" value="Acyl_CoA_acyltransferase"/>
</dbReference>
<protein>
    <submittedName>
        <fullName evidence="8">Lipid II:glycine glycyltransferase (Peptidoglycan interpeptide bridge formation enzyme)</fullName>
    </submittedName>
</protein>
<dbReference type="RefSeq" id="WP_120953583.1">
    <property type="nucleotide sequence ID" value="NZ_RBIR01000004.1"/>
</dbReference>
<dbReference type="PANTHER" id="PTHR36174">
    <property type="entry name" value="LIPID II:GLYCINE GLYCYLTRANSFERASE"/>
    <property type="match status" value="1"/>
</dbReference>
<evidence type="ECO:0000313" key="9">
    <source>
        <dbReference type="Proteomes" id="UP000276055"/>
    </source>
</evidence>
<evidence type="ECO:0000256" key="5">
    <source>
        <dbReference type="ARBA" id="ARBA00023315"/>
    </source>
</evidence>
<evidence type="ECO:0000313" key="8">
    <source>
        <dbReference type="EMBL" id="RKR19451.1"/>
    </source>
</evidence>
<comment type="caution">
    <text evidence="8">The sequence shown here is derived from an EMBL/GenBank/DDBJ whole genome shotgun (WGS) entry which is preliminary data.</text>
</comment>
<dbReference type="Proteomes" id="UP000276055">
    <property type="component" value="Unassembled WGS sequence"/>
</dbReference>
<comment type="similarity">
    <text evidence="1">Belongs to the FemABX family.</text>
</comment>
<evidence type="ECO:0000259" key="7">
    <source>
        <dbReference type="Pfam" id="PF13480"/>
    </source>
</evidence>
<dbReference type="InterPro" id="IPR003447">
    <property type="entry name" value="FEMABX"/>
</dbReference>
<gene>
    <name evidence="8" type="ORF">C8D78_2198</name>
</gene>
<keyword evidence="2 8" id="KW-0808">Transferase</keyword>
<organism evidence="8 9">
    <name type="scientific">Arthrobacter oryzae</name>
    <dbReference type="NCBI Taxonomy" id="409290"/>
    <lineage>
        <taxon>Bacteria</taxon>
        <taxon>Bacillati</taxon>
        <taxon>Actinomycetota</taxon>
        <taxon>Actinomycetes</taxon>
        <taxon>Micrococcales</taxon>
        <taxon>Micrococcaceae</taxon>
        <taxon>Arthrobacter</taxon>
    </lineage>
</organism>
<dbReference type="Gene3D" id="3.40.630.30">
    <property type="match status" value="1"/>
</dbReference>
<dbReference type="GO" id="GO:0071555">
    <property type="term" value="P:cell wall organization"/>
    <property type="evidence" value="ECO:0007669"/>
    <property type="project" value="UniProtKB-KW"/>
</dbReference>
<reference evidence="8 9" key="1">
    <citation type="submission" date="2018-10" db="EMBL/GenBank/DDBJ databases">
        <title>Genomic Encyclopedia of Type Strains, Phase IV (KMG-IV): sequencing the most valuable type-strain genomes for metagenomic binning, comparative biology and taxonomic classification.</title>
        <authorList>
            <person name="Goeker M."/>
        </authorList>
    </citation>
    <scope>NUCLEOTIDE SEQUENCE [LARGE SCALE GENOMIC DNA]</scope>
    <source>
        <strain evidence="8 9">DSM 25586</strain>
    </source>
</reference>
<feature type="domain" description="BioF2-like acetyltransferase" evidence="7">
    <location>
        <begin position="140"/>
        <end position="256"/>
    </location>
</feature>
<proteinExistence type="inferred from homology"/>